<evidence type="ECO:0000313" key="9">
    <source>
        <dbReference type="EMBL" id="TPX56370.1"/>
    </source>
</evidence>
<evidence type="ECO:0000256" key="2">
    <source>
        <dbReference type="ARBA" id="ARBA00022448"/>
    </source>
</evidence>
<evidence type="ECO:0000259" key="8">
    <source>
        <dbReference type="Pfam" id="PF01545"/>
    </source>
</evidence>
<feature type="transmembrane region" description="Helical" evidence="7">
    <location>
        <begin position="278"/>
        <end position="299"/>
    </location>
</feature>
<dbReference type="EMBL" id="QEAQ01000077">
    <property type="protein sequence ID" value="TPX56370.1"/>
    <property type="molecule type" value="Genomic_DNA"/>
</dbReference>
<dbReference type="InterPro" id="IPR002524">
    <property type="entry name" value="Cation_efflux"/>
</dbReference>
<sequence>MQCLFASRSGVLPRLLSKRVVRAGCSVRVTAATSPSFHPAHFARAQVPYSNHRAVDSNAADLGEYKSQVRQLKREVTEVKQRASRKKILQGSQKVVALAMVSNVALFSGKLYAAGVSGSASMFSEALHSLADVLNESLLMWGIWRSLRVPDPQHPYGFTSERYAWALVSGVGIFFLGGGVSLYHGISGLIHAQHVLGDVTSSWMALGASLLFEGGTMTYAYRHIAKSAETAGVSVVDYLRRGADPTAVQVFVEDCAAVSGVVIAGTCLSLAKYLQNPLIDSIGSITIGVLLSAVATFLIKRNIAGLVETRMPAHREREIVAELESDPVVSSVQDVKSTALAEILFNGEEVTARYLSRNPDLFTSEYETLKTLTTRREVELWVQRQGGRIVSTLGNEVDRLELNIMRKRPEVKHM</sequence>
<keyword evidence="10" id="KW-1185">Reference proteome</keyword>
<dbReference type="GO" id="GO:0006882">
    <property type="term" value="P:intracellular zinc ion homeostasis"/>
    <property type="evidence" value="ECO:0007669"/>
    <property type="project" value="TreeGrafter"/>
</dbReference>
<evidence type="ECO:0000256" key="7">
    <source>
        <dbReference type="SAM" id="Phobius"/>
    </source>
</evidence>
<evidence type="ECO:0000256" key="1">
    <source>
        <dbReference type="ARBA" id="ARBA00004141"/>
    </source>
</evidence>
<evidence type="ECO:0000313" key="10">
    <source>
        <dbReference type="Proteomes" id="UP000318582"/>
    </source>
</evidence>
<dbReference type="GO" id="GO:0008324">
    <property type="term" value="F:monoatomic cation transmembrane transporter activity"/>
    <property type="evidence" value="ECO:0007669"/>
    <property type="project" value="InterPro"/>
</dbReference>
<keyword evidence="5 7" id="KW-0472">Membrane</keyword>
<accession>A0A507DZX1</accession>
<proteinExistence type="predicted"/>
<evidence type="ECO:0000256" key="4">
    <source>
        <dbReference type="ARBA" id="ARBA00022989"/>
    </source>
</evidence>
<feature type="transmembrane region" description="Helical" evidence="7">
    <location>
        <begin position="195"/>
        <end position="212"/>
    </location>
</feature>
<keyword evidence="2" id="KW-0813">Transport</keyword>
<dbReference type="STRING" id="109895.A0A507DZX1"/>
<dbReference type="InterPro" id="IPR040177">
    <property type="entry name" value="SLC30A9"/>
</dbReference>
<dbReference type="SUPFAM" id="SSF161111">
    <property type="entry name" value="Cation efflux protein transmembrane domain-like"/>
    <property type="match status" value="1"/>
</dbReference>
<dbReference type="AlphaFoldDB" id="A0A507DZX1"/>
<dbReference type="GO" id="GO:0005783">
    <property type="term" value="C:endoplasmic reticulum"/>
    <property type="evidence" value="ECO:0007669"/>
    <property type="project" value="TreeGrafter"/>
</dbReference>
<dbReference type="InterPro" id="IPR058533">
    <property type="entry name" value="Cation_efflux_TM"/>
</dbReference>
<keyword evidence="6" id="KW-0175">Coiled coil</keyword>
<feature type="transmembrane region" description="Helical" evidence="7">
    <location>
        <begin position="163"/>
        <end position="183"/>
    </location>
</feature>
<dbReference type="GO" id="GO:0016020">
    <property type="term" value="C:membrane"/>
    <property type="evidence" value="ECO:0007669"/>
    <property type="project" value="UniProtKB-SubCell"/>
</dbReference>
<dbReference type="Pfam" id="PF01545">
    <property type="entry name" value="Cation_efflux"/>
    <property type="match status" value="1"/>
</dbReference>
<name>A0A507DZX1_9FUNG</name>
<protein>
    <recommendedName>
        <fullName evidence="8">Cation efflux protein transmembrane domain-containing protein</fullName>
    </recommendedName>
</protein>
<dbReference type="InterPro" id="IPR027469">
    <property type="entry name" value="Cation_efflux_TMD_sf"/>
</dbReference>
<comment type="caution">
    <text evidence="9">The sequence shown here is derived from an EMBL/GenBank/DDBJ whole genome shotgun (WGS) entry which is preliminary data.</text>
</comment>
<dbReference type="PANTHER" id="PTHR13414">
    <property type="entry name" value="HUEL-CATION TRANSPORTER"/>
    <property type="match status" value="1"/>
</dbReference>
<gene>
    <name evidence="9" type="ORF">PhCBS80983_g04583</name>
</gene>
<reference evidence="9 10" key="1">
    <citation type="journal article" date="2019" name="Sci. Rep.">
        <title>Comparative genomics of chytrid fungi reveal insights into the obligate biotrophic and pathogenic lifestyle of Synchytrium endobioticum.</title>
        <authorList>
            <person name="van de Vossenberg B.T.L.H."/>
            <person name="Warris S."/>
            <person name="Nguyen H.D.T."/>
            <person name="van Gent-Pelzer M.P.E."/>
            <person name="Joly D.L."/>
            <person name="van de Geest H.C."/>
            <person name="Bonants P.J.M."/>
            <person name="Smith D.S."/>
            <person name="Levesque C.A."/>
            <person name="van der Lee T.A.J."/>
        </authorList>
    </citation>
    <scope>NUCLEOTIDE SEQUENCE [LARGE SCALE GENOMIC DNA]</scope>
    <source>
        <strain evidence="9 10">CBS 809.83</strain>
    </source>
</reference>
<dbReference type="NCBIfam" id="TIGR01297">
    <property type="entry name" value="CDF"/>
    <property type="match status" value="1"/>
</dbReference>
<feature type="coiled-coil region" evidence="6">
    <location>
        <begin position="62"/>
        <end position="89"/>
    </location>
</feature>
<dbReference type="Gene3D" id="1.20.1510.10">
    <property type="entry name" value="Cation efflux protein transmembrane domain"/>
    <property type="match status" value="1"/>
</dbReference>
<feature type="domain" description="Cation efflux protein transmembrane" evidence="8">
    <location>
        <begin position="97"/>
        <end position="306"/>
    </location>
</feature>
<keyword evidence="4 7" id="KW-1133">Transmembrane helix</keyword>
<dbReference type="Proteomes" id="UP000318582">
    <property type="component" value="Unassembled WGS sequence"/>
</dbReference>
<evidence type="ECO:0000256" key="5">
    <source>
        <dbReference type="ARBA" id="ARBA00023136"/>
    </source>
</evidence>
<dbReference type="PANTHER" id="PTHR13414:SF9">
    <property type="entry name" value="PROTON-COUPLED ZINC ANTIPORTER SLC30A9, MITOCHONDRIAL"/>
    <property type="match status" value="1"/>
</dbReference>
<organism evidence="9 10">
    <name type="scientific">Powellomyces hirtus</name>
    <dbReference type="NCBI Taxonomy" id="109895"/>
    <lineage>
        <taxon>Eukaryota</taxon>
        <taxon>Fungi</taxon>
        <taxon>Fungi incertae sedis</taxon>
        <taxon>Chytridiomycota</taxon>
        <taxon>Chytridiomycota incertae sedis</taxon>
        <taxon>Chytridiomycetes</taxon>
        <taxon>Spizellomycetales</taxon>
        <taxon>Powellomycetaceae</taxon>
        <taxon>Powellomyces</taxon>
    </lineage>
</organism>
<dbReference type="GO" id="GO:0006829">
    <property type="term" value="P:zinc ion transport"/>
    <property type="evidence" value="ECO:0007669"/>
    <property type="project" value="InterPro"/>
</dbReference>
<evidence type="ECO:0000256" key="6">
    <source>
        <dbReference type="SAM" id="Coils"/>
    </source>
</evidence>
<keyword evidence="3 7" id="KW-0812">Transmembrane</keyword>
<evidence type="ECO:0000256" key="3">
    <source>
        <dbReference type="ARBA" id="ARBA00022692"/>
    </source>
</evidence>
<feature type="transmembrane region" description="Helical" evidence="7">
    <location>
        <begin position="95"/>
        <end position="113"/>
    </location>
</feature>
<comment type="subcellular location">
    <subcellularLocation>
        <location evidence="1">Membrane</location>
        <topology evidence="1">Multi-pass membrane protein</topology>
    </subcellularLocation>
</comment>